<keyword evidence="13 23" id="KW-0067">ATP-binding</keyword>
<evidence type="ECO:0000256" key="23">
    <source>
        <dbReference type="RuleBase" id="RU362081"/>
    </source>
</evidence>
<dbReference type="Gene3D" id="3.30.70.100">
    <property type="match status" value="1"/>
</dbReference>
<evidence type="ECO:0000256" key="1">
    <source>
        <dbReference type="ARBA" id="ARBA00004651"/>
    </source>
</evidence>
<evidence type="ECO:0000256" key="14">
    <source>
        <dbReference type="ARBA" id="ARBA00022842"/>
    </source>
</evidence>
<dbReference type="GO" id="GO:0005886">
    <property type="term" value="C:plasma membrane"/>
    <property type="evidence" value="ECO:0007669"/>
    <property type="project" value="UniProtKB-SubCell"/>
</dbReference>
<dbReference type="PROSITE" id="PS01047">
    <property type="entry name" value="HMA_1"/>
    <property type="match status" value="1"/>
</dbReference>
<proteinExistence type="inferred from homology"/>
<keyword evidence="9 23" id="KW-0479">Metal-binding</keyword>
<evidence type="ECO:0000256" key="2">
    <source>
        <dbReference type="ARBA" id="ARBA00006024"/>
    </source>
</evidence>
<protein>
    <recommendedName>
        <fullName evidence="4">Copper-exporting P-type ATPase</fullName>
        <ecNumber evidence="3">7.2.2.8</ecNumber>
    </recommendedName>
    <alternativeName>
        <fullName evidence="20">Copper-exporting P-type ATPase A</fullName>
    </alternativeName>
    <alternativeName>
        <fullName evidence="21">Cu(+)-exporting ATPase</fullName>
    </alternativeName>
</protein>
<dbReference type="InterPro" id="IPR023298">
    <property type="entry name" value="ATPase_P-typ_TM_dom_sf"/>
</dbReference>
<evidence type="ECO:0000256" key="17">
    <source>
        <dbReference type="ARBA" id="ARBA00023008"/>
    </source>
</evidence>
<dbReference type="PROSITE" id="PS00154">
    <property type="entry name" value="ATPASE_E1_E2"/>
    <property type="match status" value="1"/>
</dbReference>
<dbReference type="Pfam" id="PF00403">
    <property type="entry name" value="HMA"/>
    <property type="match status" value="1"/>
</dbReference>
<keyword evidence="26" id="KW-1185">Reference proteome</keyword>
<dbReference type="PANTHER" id="PTHR43520">
    <property type="entry name" value="ATP7, ISOFORM B"/>
    <property type="match status" value="1"/>
</dbReference>
<keyword evidence="16 23" id="KW-1133">Transmembrane helix</keyword>
<dbReference type="SUPFAM" id="SSF55008">
    <property type="entry name" value="HMA, heavy metal-associated domain"/>
    <property type="match status" value="1"/>
</dbReference>
<dbReference type="InterPro" id="IPR001757">
    <property type="entry name" value="P_typ_ATPase"/>
</dbReference>
<evidence type="ECO:0000256" key="13">
    <source>
        <dbReference type="ARBA" id="ARBA00022840"/>
    </source>
</evidence>
<dbReference type="NCBIfam" id="TIGR01494">
    <property type="entry name" value="ATPase_P-type"/>
    <property type="match status" value="1"/>
</dbReference>
<dbReference type="NCBIfam" id="TIGR01525">
    <property type="entry name" value="ATPase-IB_hvy"/>
    <property type="match status" value="1"/>
</dbReference>
<dbReference type="InterPro" id="IPR006121">
    <property type="entry name" value="HMA_dom"/>
</dbReference>
<keyword evidence="8 23" id="KW-0812">Transmembrane</keyword>
<evidence type="ECO:0000256" key="6">
    <source>
        <dbReference type="ARBA" id="ARBA00022475"/>
    </source>
</evidence>
<dbReference type="GO" id="GO:0005507">
    <property type="term" value="F:copper ion binding"/>
    <property type="evidence" value="ECO:0007669"/>
    <property type="project" value="TreeGrafter"/>
</dbReference>
<dbReference type="PROSITE" id="PS50846">
    <property type="entry name" value="HMA_2"/>
    <property type="match status" value="1"/>
</dbReference>
<dbReference type="PRINTS" id="PR00119">
    <property type="entry name" value="CATATPASE"/>
</dbReference>
<dbReference type="SFLD" id="SFLDG00002">
    <property type="entry name" value="C1.7:_P-type_atpase_like"/>
    <property type="match status" value="1"/>
</dbReference>
<comment type="subcellular location">
    <subcellularLocation>
        <location evidence="1">Cell membrane</location>
        <topology evidence="1">Multi-pass membrane protein</topology>
    </subcellularLocation>
</comment>
<keyword evidence="7" id="KW-0597">Phosphoprotein</keyword>
<dbReference type="InterPro" id="IPR018303">
    <property type="entry name" value="ATPase_P-typ_P_site"/>
</dbReference>
<evidence type="ECO:0000256" key="15">
    <source>
        <dbReference type="ARBA" id="ARBA00022967"/>
    </source>
</evidence>
<feature type="transmembrane region" description="Helical" evidence="23">
    <location>
        <begin position="88"/>
        <end position="108"/>
    </location>
</feature>
<evidence type="ECO:0000256" key="3">
    <source>
        <dbReference type="ARBA" id="ARBA00012517"/>
    </source>
</evidence>
<dbReference type="PRINTS" id="PR00943">
    <property type="entry name" value="CUATPASE"/>
</dbReference>
<feature type="transmembrane region" description="Helical" evidence="23">
    <location>
        <begin position="186"/>
        <end position="205"/>
    </location>
</feature>
<dbReference type="InterPro" id="IPR036163">
    <property type="entry name" value="HMA_dom_sf"/>
</dbReference>
<evidence type="ECO:0000256" key="5">
    <source>
        <dbReference type="ARBA" id="ARBA00022448"/>
    </source>
</evidence>
<evidence type="ECO:0000259" key="24">
    <source>
        <dbReference type="PROSITE" id="PS50846"/>
    </source>
</evidence>
<dbReference type="InterPro" id="IPR059000">
    <property type="entry name" value="ATPase_P-type_domA"/>
</dbReference>
<dbReference type="NCBIfam" id="TIGR01511">
    <property type="entry name" value="ATPase-IB1_Cu"/>
    <property type="match status" value="1"/>
</dbReference>
<dbReference type="SUPFAM" id="SSF81653">
    <property type="entry name" value="Calcium ATPase, transduction domain A"/>
    <property type="match status" value="1"/>
</dbReference>
<keyword evidence="5" id="KW-0813">Transport</keyword>
<dbReference type="CDD" id="cd02094">
    <property type="entry name" value="P-type_ATPase_Cu-like"/>
    <property type="match status" value="1"/>
</dbReference>
<dbReference type="RefSeq" id="WP_138988252.1">
    <property type="nucleotide sequence ID" value="NZ_CP043869.1"/>
</dbReference>
<dbReference type="Gene3D" id="3.40.1110.10">
    <property type="entry name" value="Calcium-transporting ATPase, cytoplasmic domain N"/>
    <property type="match status" value="1"/>
</dbReference>
<dbReference type="GO" id="GO:0005524">
    <property type="term" value="F:ATP binding"/>
    <property type="evidence" value="ECO:0007669"/>
    <property type="project" value="UniProtKB-UniRule"/>
</dbReference>
<dbReference type="GO" id="GO:0140581">
    <property type="term" value="F:P-type monovalent copper transporter activity"/>
    <property type="evidence" value="ECO:0007669"/>
    <property type="project" value="UniProtKB-EC"/>
</dbReference>
<dbReference type="GO" id="GO:0016887">
    <property type="term" value="F:ATP hydrolysis activity"/>
    <property type="evidence" value="ECO:0007669"/>
    <property type="project" value="InterPro"/>
</dbReference>
<evidence type="ECO:0000256" key="22">
    <source>
        <dbReference type="ARBA" id="ARBA00049289"/>
    </source>
</evidence>
<dbReference type="KEGG" id="ncu:F0U83_09175"/>
<evidence type="ECO:0000313" key="25">
    <source>
        <dbReference type="EMBL" id="QEQ96877.1"/>
    </source>
</evidence>
<evidence type="ECO:0000313" key="26">
    <source>
        <dbReference type="Proteomes" id="UP000324760"/>
    </source>
</evidence>
<feature type="domain" description="HMA" evidence="24">
    <location>
        <begin position="1"/>
        <end position="64"/>
    </location>
</feature>
<name>A0A5P1RBA1_9GAMM</name>
<dbReference type="Gene3D" id="2.70.150.10">
    <property type="entry name" value="Calcium-transporting ATPase, cytoplasmic transduction domain A"/>
    <property type="match status" value="1"/>
</dbReference>
<evidence type="ECO:0000256" key="12">
    <source>
        <dbReference type="ARBA" id="ARBA00022796"/>
    </source>
</evidence>
<dbReference type="GO" id="GO:0055070">
    <property type="term" value="P:copper ion homeostasis"/>
    <property type="evidence" value="ECO:0007669"/>
    <property type="project" value="TreeGrafter"/>
</dbReference>
<dbReference type="GO" id="GO:0060003">
    <property type="term" value="P:copper ion export"/>
    <property type="evidence" value="ECO:0007669"/>
    <property type="project" value="UniProtKB-ARBA"/>
</dbReference>
<dbReference type="AlphaFoldDB" id="A0A5P1RBA1"/>
<comment type="catalytic activity">
    <reaction evidence="22">
        <text>Cu(+)(in) + ATP + H2O = Cu(+)(out) + ADP + phosphate + H(+)</text>
        <dbReference type="Rhea" id="RHEA:25792"/>
        <dbReference type="ChEBI" id="CHEBI:15377"/>
        <dbReference type="ChEBI" id="CHEBI:15378"/>
        <dbReference type="ChEBI" id="CHEBI:30616"/>
        <dbReference type="ChEBI" id="CHEBI:43474"/>
        <dbReference type="ChEBI" id="CHEBI:49552"/>
        <dbReference type="ChEBI" id="CHEBI:456216"/>
        <dbReference type="EC" id="7.2.2.8"/>
    </reaction>
</comment>
<dbReference type="SFLD" id="SFLDF00027">
    <property type="entry name" value="p-type_atpase"/>
    <property type="match status" value="1"/>
</dbReference>
<organism evidence="25 26">
    <name type="scientific">Neptunomonas concharum</name>
    <dbReference type="NCBI Taxonomy" id="1031538"/>
    <lineage>
        <taxon>Bacteria</taxon>
        <taxon>Pseudomonadati</taxon>
        <taxon>Pseudomonadota</taxon>
        <taxon>Gammaproteobacteria</taxon>
        <taxon>Oceanospirillales</taxon>
        <taxon>Oceanospirillaceae</taxon>
        <taxon>Neptunomonas</taxon>
    </lineage>
</organism>
<dbReference type="SUPFAM" id="SSF56784">
    <property type="entry name" value="HAD-like"/>
    <property type="match status" value="1"/>
</dbReference>
<keyword evidence="14" id="KW-0460">Magnesium</keyword>
<dbReference type="InterPro" id="IPR017969">
    <property type="entry name" value="Heavy-metal-associated_CS"/>
</dbReference>
<evidence type="ECO:0000256" key="16">
    <source>
        <dbReference type="ARBA" id="ARBA00022989"/>
    </source>
</evidence>
<dbReference type="PANTHER" id="PTHR43520:SF6">
    <property type="entry name" value="COPPER-EXPORTING P-TYPE ATPASE"/>
    <property type="match status" value="1"/>
</dbReference>
<evidence type="ECO:0000256" key="8">
    <source>
        <dbReference type="ARBA" id="ARBA00022692"/>
    </source>
</evidence>
<keyword evidence="12" id="KW-0187">Copper transport</keyword>
<dbReference type="EC" id="7.2.2.8" evidence="3"/>
<dbReference type="FunFam" id="2.70.150.10:FF:000020">
    <property type="entry name" value="Copper-exporting P-type ATPase A"/>
    <property type="match status" value="1"/>
</dbReference>
<evidence type="ECO:0000256" key="10">
    <source>
        <dbReference type="ARBA" id="ARBA00022737"/>
    </source>
</evidence>
<accession>A0A5P1RBA1</accession>
<keyword evidence="10" id="KW-0677">Repeat</keyword>
<dbReference type="InterPro" id="IPR036412">
    <property type="entry name" value="HAD-like_sf"/>
</dbReference>
<evidence type="ECO:0000256" key="4">
    <source>
        <dbReference type="ARBA" id="ARBA00015102"/>
    </source>
</evidence>
<dbReference type="Pfam" id="PF00122">
    <property type="entry name" value="E1-E2_ATPase"/>
    <property type="match status" value="1"/>
</dbReference>
<dbReference type="EMBL" id="CP043869">
    <property type="protein sequence ID" value="QEQ96877.1"/>
    <property type="molecule type" value="Genomic_DNA"/>
</dbReference>
<keyword evidence="11 23" id="KW-0547">Nucleotide-binding</keyword>
<evidence type="ECO:0000256" key="9">
    <source>
        <dbReference type="ARBA" id="ARBA00022723"/>
    </source>
</evidence>
<keyword evidence="17" id="KW-0186">Copper</keyword>
<evidence type="ECO:0000256" key="21">
    <source>
        <dbReference type="ARBA" id="ARBA00033239"/>
    </source>
</evidence>
<evidence type="ECO:0000256" key="20">
    <source>
        <dbReference type="ARBA" id="ARBA00029719"/>
    </source>
</evidence>
<dbReference type="SFLD" id="SFLDS00003">
    <property type="entry name" value="Haloacid_Dehalogenase"/>
    <property type="match status" value="1"/>
</dbReference>
<dbReference type="GO" id="GO:0043682">
    <property type="term" value="F:P-type divalent copper transporter activity"/>
    <property type="evidence" value="ECO:0007669"/>
    <property type="project" value="TreeGrafter"/>
</dbReference>
<dbReference type="InterPro" id="IPR023214">
    <property type="entry name" value="HAD_sf"/>
</dbReference>
<dbReference type="Pfam" id="PF00702">
    <property type="entry name" value="Hydrolase"/>
    <property type="match status" value="1"/>
</dbReference>
<dbReference type="SUPFAM" id="SSF81665">
    <property type="entry name" value="Calcium ATPase, transmembrane domain M"/>
    <property type="match status" value="1"/>
</dbReference>
<dbReference type="Gene3D" id="3.40.50.1000">
    <property type="entry name" value="HAD superfamily/HAD-like"/>
    <property type="match status" value="1"/>
</dbReference>
<dbReference type="InterPro" id="IPR027256">
    <property type="entry name" value="P-typ_ATPase_IB"/>
</dbReference>
<keyword evidence="15" id="KW-1278">Translocase</keyword>
<dbReference type="CDD" id="cd00371">
    <property type="entry name" value="HMA"/>
    <property type="match status" value="1"/>
</dbReference>
<evidence type="ECO:0000256" key="19">
    <source>
        <dbReference type="ARBA" id="ARBA00023136"/>
    </source>
</evidence>
<feature type="transmembrane region" description="Helical" evidence="23">
    <location>
        <begin position="158"/>
        <end position="180"/>
    </location>
</feature>
<evidence type="ECO:0000256" key="11">
    <source>
        <dbReference type="ARBA" id="ARBA00022741"/>
    </source>
</evidence>
<dbReference type="Proteomes" id="UP000324760">
    <property type="component" value="Chromosome"/>
</dbReference>
<dbReference type="InterPro" id="IPR008250">
    <property type="entry name" value="ATPase_P-typ_transduc_dom_A_sf"/>
</dbReference>
<dbReference type="InterPro" id="IPR044492">
    <property type="entry name" value="P_typ_ATPase_HD_dom"/>
</dbReference>
<dbReference type="InterPro" id="IPR023299">
    <property type="entry name" value="ATPase_P-typ_cyto_dom_N"/>
</dbReference>
<sequence>MSTTLLLENVSCAGCVKKIEARVAQIPEINQAEVNFPMRRLIIDGSATPDSVITALDEIGYRARLVISEEEARKEQKALALRQYHQKLMQSGIALALGIPMMIAGFFMDDMSVDTPQDQWLWGILGLLTLAILYYSGRHFFISALTSLRNATSTMDTLISVGTGSAWLFSMLVVVMPDLFPDGARHVYFEAAVMIIGLVNLGQALELRARSHTSDAVERLLDLQPKTARVVKDDKEQELPLELINQGDLIRIRPGEQIPVDALVIEGESYVDESMLTGEPLPAGKKVGDAVSGGTLNTSGSLLVEAVHVGEDTALSRIIAMIRQAQNSKPEIAHLADKISGIFVPAVIVISVLTALIWYLFGPEPRIAYMLVTAMTVLIIACPCALGLATPMSVMVGVGKAADYGVLVRNAQALQTAANITTLVLDKTGTITEGRPSVDSIQSFSKLGENELLGLVASLEQRSEHPLAAAIVNQAQSLGIALYPVDNFISITGKGVSGIVQAQSLILGNRAFMEEKQIDITASEALFHQQTKLGKTPVFIANEKELLGLIFISDPIREDALAAITRLQDKGIKIVMMTGDNQQTAAAVASHVGIQDYIAEVLPEDKANHVKQYQQQGEIVAMAGDGINDAPALAQADVGFAIGQGTDVAIESADMILIRNSLHSVVDAIALSNATLRNIKQNLLGAFLYNSLGIPIAAGVLFPFTGLLLSPIIAGAAMAFSSATVVGNANRLRLFKPR</sequence>
<evidence type="ECO:0000256" key="18">
    <source>
        <dbReference type="ARBA" id="ARBA00023065"/>
    </source>
</evidence>
<keyword evidence="18" id="KW-0406">Ion transport</keyword>
<feature type="transmembrane region" description="Helical" evidence="23">
    <location>
        <begin position="708"/>
        <end position="729"/>
    </location>
</feature>
<gene>
    <name evidence="25" type="ORF">F0U83_09175</name>
</gene>
<keyword evidence="6 23" id="KW-1003">Cell membrane</keyword>
<keyword evidence="19 23" id="KW-0472">Membrane</keyword>
<feature type="transmembrane region" description="Helical" evidence="23">
    <location>
        <begin position="367"/>
        <end position="390"/>
    </location>
</feature>
<feature type="transmembrane region" description="Helical" evidence="23">
    <location>
        <begin position="683"/>
        <end position="702"/>
    </location>
</feature>
<dbReference type="OrthoDB" id="9814270at2"/>
<reference evidence="25 26" key="1">
    <citation type="journal article" date="2019" name="Biochem. Eng. J.">
        <title>Metabolic engineering of the marine bacteria Neptunomonas concharum for the production of acetoin and meso-2,3-butanediol from acetate.</title>
        <authorList>
            <person name="Li W."/>
            <person name="Pu N."/>
            <person name="Liu C.-X."/>
            <person name="Yuan Q.-P."/>
            <person name="Li Z.-J."/>
        </authorList>
    </citation>
    <scope>NUCLEOTIDE SEQUENCE [LARGE SCALE GENOMIC DNA]</scope>
    <source>
        <strain evidence="25 26">JCM17730</strain>
    </source>
</reference>
<comment type="similarity">
    <text evidence="2 23">Belongs to the cation transport ATPase (P-type) (TC 3.A.3) family. Type IB subfamily.</text>
</comment>
<feature type="transmembrane region" description="Helical" evidence="23">
    <location>
        <begin position="339"/>
        <end position="361"/>
    </location>
</feature>
<feature type="transmembrane region" description="Helical" evidence="23">
    <location>
        <begin position="120"/>
        <end position="137"/>
    </location>
</feature>
<evidence type="ECO:0000256" key="7">
    <source>
        <dbReference type="ARBA" id="ARBA00022553"/>
    </source>
</evidence>